<dbReference type="PANTHER" id="PTHR46696:SF1">
    <property type="entry name" value="CYTOCHROME P450 YJIB-RELATED"/>
    <property type="match status" value="1"/>
</dbReference>
<dbReference type="InterPro" id="IPR002397">
    <property type="entry name" value="Cyt_P450_B"/>
</dbReference>
<dbReference type="GO" id="GO:0016705">
    <property type="term" value="F:oxidoreductase activity, acting on paired donors, with incorporation or reduction of molecular oxygen"/>
    <property type="evidence" value="ECO:0007669"/>
    <property type="project" value="InterPro"/>
</dbReference>
<accession>A0A7K3S7K3</accession>
<sequence length="101" mass="11037">IEIDGQVIGRGAEVALLFGSANRDPERFARPDVLDLSRTDNPHITFGAGIHFCLGAPLARLELAASFGELLRKAPALRMTAEPEWQPGYVIRGLKELRAEV</sequence>
<dbReference type="RefSeq" id="WP_164207696.1">
    <property type="nucleotide sequence ID" value="NZ_JAAGMP010001572.1"/>
</dbReference>
<evidence type="ECO:0000313" key="4">
    <source>
        <dbReference type="Proteomes" id="UP000469670"/>
    </source>
</evidence>
<evidence type="ECO:0000313" key="3">
    <source>
        <dbReference type="EMBL" id="NEC23487.1"/>
    </source>
</evidence>
<evidence type="ECO:0000256" key="2">
    <source>
        <dbReference type="RuleBase" id="RU000461"/>
    </source>
</evidence>
<dbReference type="InterPro" id="IPR036396">
    <property type="entry name" value="Cyt_P450_sf"/>
</dbReference>
<comment type="similarity">
    <text evidence="1 2">Belongs to the cytochrome P450 family.</text>
</comment>
<keyword evidence="2" id="KW-0479">Metal-binding</keyword>
<evidence type="ECO:0000256" key="1">
    <source>
        <dbReference type="ARBA" id="ARBA00010617"/>
    </source>
</evidence>
<proteinExistence type="inferred from homology"/>
<dbReference type="EMBL" id="JAAGMP010001572">
    <property type="protein sequence ID" value="NEC23487.1"/>
    <property type="molecule type" value="Genomic_DNA"/>
</dbReference>
<name>A0A7K3S7K3_9ACTN</name>
<dbReference type="Pfam" id="PF00067">
    <property type="entry name" value="p450"/>
    <property type="match status" value="1"/>
</dbReference>
<keyword evidence="2" id="KW-0503">Monooxygenase</keyword>
<keyword evidence="2" id="KW-0349">Heme</keyword>
<dbReference type="PANTHER" id="PTHR46696">
    <property type="entry name" value="P450, PUTATIVE (EUROFUNG)-RELATED"/>
    <property type="match status" value="1"/>
</dbReference>
<dbReference type="PROSITE" id="PS00086">
    <property type="entry name" value="CYTOCHROME_P450"/>
    <property type="match status" value="1"/>
</dbReference>
<dbReference type="Proteomes" id="UP000469670">
    <property type="component" value="Unassembled WGS sequence"/>
</dbReference>
<dbReference type="GO" id="GO:0004497">
    <property type="term" value="F:monooxygenase activity"/>
    <property type="evidence" value="ECO:0007669"/>
    <property type="project" value="UniProtKB-KW"/>
</dbReference>
<reference evidence="3 4" key="1">
    <citation type="submission" date="2020-01" db="EMBL/GenBank/DDBJ databases">
        <title>Insect and environment-associated Actinomycetes.</title>
        <authorList>
            <person name="Currrie C."/>
            <person name="Chevrette M."/>
            <person name="Carlson C."/>
            <person name="Stubbendieck R."/>
            <person name="Wendt-Pienkowski E."/>
        </authorList>
    </citation>
    <scope>NUCLEOTIDE SEQUENCE [LARGE SCALE GENOMIC DNA]</scope>
    <source>
        <strain evidence="3 4">SID7590</strain>
    </source>
</reference>
<dbReference type="GO" id="GO:0020037">
    <property type="term" value="F:heme binding"/>
    <property type="evidence" value="ECO:0007669"/>
    <property type="project" value="InterPro"/>
</dbReference>
<keyword evidence="2" id="KW-0408">Iron</keyword>
<dbReference type="Gene3D" id="1.10.630.10">
    <property type="entry name" value="Cytochrome P450"/>
    <property type="match status" value="1"/>
</dbReference>
<dbReference type="AlphaFoldDB" id="A0A7K3S7K3"/>
<feature type="non-terminal residue" evidence="3">
    <location>
        <position position="1"/>
    </location>
</feature>
<keyword evidence="2" id="KW-0560">Oxidoreductase</keyword>
<organism evidence="3 4">
    <name type="scientific">Streptomyces parvus</name>
    <dbReference type="NCBI Taxonomy" id="66428"/>
    <lineage>
        <taxon>Bacteria</taxon>
        <taxon>Bacillati</taxon>
        <taxon>Actinomycetota</taxon>
        <taxon>Actinomycetes</taxon>
        <taxon>Kitasatosporales</taxon>
        <taxon>Streptomycetaceae</taxon>
        <taxon>Streptomyces</taxon>
    </lineage>
</organism>
<dbReference type="GO" id="GO:0005506">
    <property type="term" value="F:iron ion binding"/>
    <property type="evidence" value="ECO:0007669"/>
    <property type="project" value="InterPro"/>
</dbReference>
<comment type="caution">
    <text evidence="3">The sequence shown here is derived from an EMBL/GenBank/DDBJ whole genome shotgun (WGS) entry which is preliminary data.</text>
</comment>
<dbReference type="SUPFAM" id="SSF48264">
    <property type="entry name" value="Cytochrome P450"/>
    <property type="match status" value="1"/>
</dbReference>
<gene>
    <name evidence="3" type="ORF">G3I50_35330</name>
</gene>
<dbReference type="InterPro" id="IPR001128">
    <property type="entry name" value="Cyt_P450"/>
</dbReference>
<dbReference type="InterPro" id="IPR017972">
    <property type="entry name" value="Cyt_P450_CS"/>
</dbReference>
<dbReference type="PRINTS" id="PR00359">
    <property type="entry name" value="BP450"/>
</dbReference>
<protein>
    <submittedName>
        <fullName evidence="3">Cytochrome P450</fullName>
    </submittedName>
</protein>